<sequence length="49" mass="5527">MFALTVVENFLSHVKGDVITDAKLIKQYLASEWQNHFIKTDAPVDPAPK</sequence>
<proteinExistence type="predicted"/>
<dbReference type="RefSeq" id="WP_390323071.1">
    <property type="nucleotide sequence ID" value="NZ_JBHRTP010000122.1"/>
</dbReference>
<accession>A0ABV7F8P5</accession>
<protein>
    <submittedName>
        <fullName evidence="1">Uncharacterized protein</fullName>
    </submittedName>
</protein>
<organism evidence="1 2">
    <name type="scientific">Undibacterium arcticum</name>
    <dbReference type="NCBI Taxonomy" id="1762892"/>
    <lineage>
        <taxon>Bacteria</taxon>
        <taxon>Pseudomonadati</taxon>
        <taxon>Pseudomonadota</taxon>
        <taxon>Betaproteobacteria</taxon>
        <taxon>Burkholderiales</taxon>
        <taxon>Oxalobacteraceae</taxon>
        <taxon>Undibacterium</taxon>
    </lineage>
</organism>
<name>A0ABV7F8P5_9BURK</name>
<reference evidence="2" key="1">
    <citation type="journal article" date="2019" name="Int. J. Syst. Evol. Microbiol.">
        <title>The Global Catalogue of Microorganisms (GCM) 10K type strain sequencing project: providing services to taxonomists for standard genome sequencing and annotation.</title>
        <authorList>
            <consortium name="The Broad Institute Genomics Platform"/>
            <consortium name="The Broad Institute Genome Sequencing Center for Infectious Disease"/>
            <person name="Wu L."/>
            <person name="Ma J."/>
        </authorList>
    </citation>
    <scope>NUCLEOTIDE SEQUENCE [LARGE SCALE GENOMIC DNA]</scope>
    <source>
        <strain evidence="2">KCTC 42986</strain>
    </source>
</reference>
<evidence type="ECO:0000313" key="2">
    <source>
        <dbReference type="Proteomes" id="UP001595530"/>
    </source>
</evidence>
<gene>
    <name evidence="1" type="ORF">ACFOFO_26310</name>
</gene>
<comment type="caution">
    <text evidence="1">The sequence shown here is derived from an EMBL/GenBank/DDBJ whole genome shotgun (WGS) entry which is preliminary data.</text>
</comment>
<dbReference type="EMBL" id="JBHRTP010000122">
    <property type="protein sequence ID" value="MFC3111412.1"/>
    <property type="molecule type" value="Genomic_DNA"/>
</dbReference>
<dbReference type="Proteomes" id="UP001595530">
    <property type="component" value="Unassembled WGS sequence"/>
</dbReference>
<keyword evidence="2" id="KW-1185">Reference proteome</keyword>
<evidence type="ECO:0000313" key="1">
    <source>
        <dbReference type="EMBL" id="MFC3111412.1"/>
    </source>
</evidence>